<dbReference type="Pfam" id="PF14334">
    <property type="entry name" value="DUF4390"/>
    <property type="match status" value="1"/>
</dbReference>
<reference evidence="2 3" key="1">
    <citation type="submission" date="2020-09" db="EMBL/GenBank/DDBJ databases">
        <title>Pseudoxanthomonas sp. CAU 1598 isolated from sand of Yaerae Beach.</title>
        <authorList>
            <person name="Kim W."/>
        </authorList>
    </citation>
    <scope>NUCLEOTIDE SEQUENCE [LARGE SCALE GENOMIC DNA]</scope>
    <source>
        <strain evidence="2 3">CAU 1598</strain>
    </source>
</reference>
<accession>A0AAW3ZKI4</accession>
<sequence length="179" mass="19796">MRRSRVTRVSLLMLLSALLSGCLGSTPDRAELQTIGVLQSGERQFLLLQQRLSLSSTMLSALTNGVELSLGYQVSGCQAPYQAIAGHRVVLRYAPLRRAYELDQGELGVRRFGRRSALLAALERIRIELPPGLPADCRGELSMALDLTRLPTPLRFPAFLRSAQWRLVSPSVPWQMPGV</sequence>
<protein>
    <submittedName>
        <fullName evidence="2">DUF4390 domain-containing protein</fullName>
    </submittedName>
</protein>
<keyword evidence="1" id="KW-0732">Signal</keyword>
<proteinExistence type="predicted"/>
<dbReference type="AlphaFoldDB" id="A0AAW3ZKI4"/>
<feature type="chain" id="PRO_5043430894" evidence="1">
    <location>
        <begin position="31"/>
        <end position="179"/>
    </location>
</feature>
<comment type="caution">
    <text evidence="2">The sequence shown here is derived from an EMBL/GenBank/DDBJ whole genome shotgun (WGS) entry which is preliminary data.</text>
</comment>
<evidence type="ECO:0000256" key="1">
    <source>
        <dbReference type="SAM" id="SignalP"/>
    </source>
</evidence>
<name>A0AAW3ZKI4_9GAMM</name>
<gene>
    <name evidence="2" type="ORF">IFO71_05580</name>
</gene>
<evidence type="ECO:0000313" key="3">
    <source>
        <dbReference type="Proteomes" id="UP000613768"/>
    </source>
</evidence>
<dbReference type="Proteomes" id="UP000613768">
    <property type="component" value="Unassembled WGS sequence"/>
</dbReference>
<dbReference type="InterPro" id="IPR025500">
    <property type="entry name" value="DUF4390"/>
</dbReference>
<dbReference type="EMBL" id="JACYTR010000007">
    <property type="protein sequence ID" value="MBD8525209.1"/>
    <property type="molecule type" value="Genomic_DNA"/>
</dbReference>
<evidence type="ECO:0000313" key="2">
    <source>
        <dbReference type="EMBL" id="MBD8525209.1"/>
    </source>
</evidence>
<keyword evidence="3" id="KW-1185">Reference proteome</keyword>
<feature type="signal peptide" evidence="1">
    <location>
        <begin position="1"/>
        <end position="30"/>
    </location>
</feature>
<dbReference type="PROSITE" id="PS51257">
    <property type="entry name" value="PROKAR_LIPOPROTEIN"/>
    <property type="match status" value="1"/>
</dbReference>
<organism evidence="2 3">
    <name type="scientific">Pseudomarimonas arenosa</name>
    <dbReference type="NCBI Taxonomy" id="2774145"/>
    <lineage>
        <taxon>Bacteria</taxon>
        <taxon>Pseudomonadati</taxon>
        <taxon>Pseudomonadota</taxon>
        <taxon>Gammaproteobacteria</taxon>
        <taxon>Lysobacterales</taxon>
        <taxon>Lysobacteraceae</taxon>
        <taxon>Pseudomarimonas</taxon>
    </lineage>
</organism>
<dbReference type="RefSeq" id="WP_192028551.1">
    <property type="nucleotide sequence ID" value="NZ_JACYTR010000007.1"/>
</dbReference>